<accession>A0A5B0DX00</accession>
<sequence>MATAKQFNIDENLSPDAVSVDMFDVRSAPDLLLRLQDNNQALENLLRELERDESAMLRDEPGIYNNPYK</sequence>
<feature type="coiled-coil region" evidence="1">
    <location>
        <begin position="32"/>
        <end position="59"/>
    </location>
</feature>
<evidence type="ECO:0000313" key="2">
    <source>
        <dbReference type="EMBL" id="KAA0970522.1"/>
    </source>
</evidence>
<dbReference type="EMBL" id="VTWH01000002">
    <property type="protein sequence ID" value="KAA0970522.1"/>
    <property type="molecule type" value="Genomic_DNA"/>
</dbReference>
<protein>
    <submittedName>
        <fullName evidence="2">Uncharacterized protein</fullName>
    </submittedName>
</protein>
<comment type="caution">
    <text evidence="2">The sequence shown here is derived from an EMBL/GenBank/DDBJ whole genome shotgun (WGS) entry which is preliminary data.</text>
</comment>
<gene>
    <name evidence="2" type="ORF">FPY71_08425</name>
</gene>
<evidence type="ECO:0000256" key="1">
    <source>
        <dbReference type="SAM" id="Coils"/>
    </source>
</evidence>
<dbReference type="Proteomes" id="UP000324738">
    <property type="component" value="Unassembled WGS sequence"/>
</dbReference>
<evidence type="ECO:0000313" key="3">
    <source>
        <dbReference type="Proteomes" id="UP000324738"/>
    </source>
</evidence>
<keyword evidence="1" id="KW-0175">Coiled coil</keyword>
<name>A0A5B0DX00_9HYPH</name>
<dbReference type="AlphaFoldDB" id="A0A5B0DX00"/>
<reference evidence="2 3" key="1">
    <citation type="submission" date="2019-08" db="EMBL/GenBank/DDBJ databases">
        <title>Aureimonas fodiniaquatilis sp. nov., isolated from a coal mine wastewater.</title>
        <authorList>
            <person name="Kim W."/>
        </authorList>
    </citation>
    <scope>NUCLEOTIDE SEQUENCE [LARGE SCALE GENOMIC DNA]</scope>
    <source>
        <strain evidence="2 3">CAU 1482</strain>
    </source>
</reference>
<organism evidence="2 3">
    <name type="scientific">Aureimonas fodinaquatilis</name>
    <dbReference type="NCBI Taxonomy" id="2565783"/>
    <lineage>
        <taxon>Bacteria</taxon>
        <taxon>Pseudomonadati</taxon>
        <taxon>Pseudomonadota</taxon>
        <taxon>Alphaproteobacteria</taxon>
        <taxon>Hyphomicrobiales</taxon>
        <taxon>Aurantimonadaceae</taxon>
        <taxon>Aureimonas</taxon>
    </lineage>
</organism>
<proteinExistence type="predicted"/>
<dbReference type="RefSeq" id="WP_149299571.1">
    <property type="nucleotide sequence ID" value="NZ_VTWH01000002.1"/>
</dbReference>
<keyword evidence="3" id="KW-1185">Reference proteome</keyword>